<dbReference type="AlphaFoldDB" id="B8B6H4"/>
<dbReference type="EMBL" id="CM000132">
    <property type="protein sequence ID" value="EEC82121.1"/>
    <property type="molecule type" value="Genomic_DNA"/>
</dbReference>
<proteinExistence type="predicted"/>
<feature type="region of interest" description="Disordered" evidence="1">
    <location>
        <begin position="1"/>
        <end position="22"/>
    </location>
</feature>
<feature type="compositionally biased region" description="Basic and acidic residues" evidence="1">
    <location>
        <begin position="123"/>
        <end position="132"/>
    </location>
</feature>
<feature type="compositionally biased region" description="Low complexity" evidence="1">
    <location>
        <begin position="60"/>
        <end position="77"/>
    </location>
</feature>
<dbReference type="Proteomes" id="UP000007015">
    <property type="component" value="Chromosome 7"/>
</dbReference>
<name>B8B6H4_ORYSI</name>
<dbReference type="Gramene" id="BGIOSGA024243-TA">
    <property type="protein sequence ID" value="BGIOSGA024243-PA"/>
    <property type="gene ID" value="BGIOSGA024243"/>
</dbReference>
<feature type="region of interest" description="Disordered" evidence="1">
    <location>
        <begin position="57"/>
        <end position="95"/>
    </location>
</feature>
<sequence>MGLGGGDGRDEELLPGHSDNLPSASFFLASFFRAREEAEPRDAAGGRGHRALLVSSTGVCSRSPPRSLPSCPASTHTLPPPTPGPPPPSTPPTTTAWIWWWTTSSSSLVTRIWRLAGGYKGKSTVDGRRHGGVDVSPLLPSPTLTPARLRSSPRGPAPLCSGDGSSDSNGGDRSSDFGLWR</sequence>
<reference evidence="2 3" key="1">
    <citation type="journal article" date="2005" name="PLoS Biol.">
        <title>The genomes of Oryza sativa: a history of duplications.</title>
        <authorList>
            <person name="Yu J."/>
            <person name="Wang J."/>
            <person name="Lin W."/>
            <person name="Li S."/>
            <person name="Li H."/>
            <person name="Zhou J."/>
            <person name="Ni P."/>
            <person name="Dong W."/>
            <person name="Hu S."/>
            <person name="Zeng C."/>
            <person name="Zhang J."/>
            <person name="Zhang Y."/>
            <person name="Li R."/>
            <person name="Xu Z."/>
            <person name="Li S."/>
            <person name="Li X."/>
            <person name="Zheng H."/>
            <person name="Cong L."/>
            <person name="Lin L."/>
            <person name="Yin J."/>
            <person name="Geng J."/>
            <person name="Li G."/>
            <person name="Shi J."/>
            <person name="Liu J."/>
            <person name="Lv H."/>
            <person name="Li J."/>
            <person name="Wang J."/>
            <person name="Deng Y."/>
            <person name="Ran L."/>
            <person name="Shi X."/>
            <person name="Wang X."/>
            <person name="Wu Q."/>
            <person name="Li C."/>
            <person name="Ren X."/>
            <person name="Wang J."/>
            <person name="Wang X."/>
            <person name="Li D."/>
            <person name="Liu D."/>
            <person name="Zhang X."/>
            <person name="Ji Z."/>
            <person name="Zhao W."/>
            <person name="Sun Y."/>
            <person name="Zhang Z."/>
            <person name="Bao J."/>
            <person name="Han Y."/>
            <person name="Dong L."/>
            <person name="Ji J."/>
            <person name="Chen P."/>
            <person name="Wu S."/>
            <person name="Liu J."/>
            <person name="Xiao Y."/>
            <person name="Bu D."/>
            <person name="Tan J."/>
            <person name="Yang L."/>
            <person name="Ye C."/>
            <person name="Zhang J."/>
            <person name="Xu J."/>
            <person name="Zhou Y."/>
            <person name="Yu Y."/>
            <person name="Zhang B."/>
            <person name="Zhuang S."/>
            <person name="Wei H."/>
            <person name="Liu B."/>
            <person name="Lei M."/>
            <person name="Yu H."/>
            <person name="Li Y."/>
            <person name="Xu H."/>
            <person name="Wei S."/>
            <person name="He X."/>
            <person name="Fang L."/>
            <person name="Zhang Z."/>
            <person name="Zhang Y."/>
            <person name="Huang X."/>
            <person name="Su Z."/>
            <person name="Tong W."/>
            <person name="Li J."/>
            <person name="Tong Z."/>
            <person name="Li S."/>
            <person name="Ye J."/>
            <person name="Wang L."/>
            <person name="Fang L."/>
            <person name="Lei T."/>
            <person name="Chen C."/>
            <person name="Chen H."/>
            <person name="Xu Z."/>
            <person name="Li H."/>
            <person name="Huang H."/>
            <person name="Zhang F."/>
            <person name="Xu H."/>
            <person name="Li N."/>
            <person name="Zhao C."/>
            <person name="Li S."/>
            <person name="Dong L."/>
            <person name="Huang Y."/>
            <person name="Li L."/>
            <person name="Xi Y."/>
            <person name="Qi Q."/>
            <person name="Li W."/>
            <person name="Zhang B."/>
            <person name="Hu W."/>
            <person name="Zhang Y."/>
            <person name="Tian X."/>
            <person name="Jiao Y."/>
            <person name="Liang X."/>
            <person name="Jin J."/>
            <person name="Gao L."/>
            <person name="Zheng W."/>
            <person name="Hao B."/>
            <person name="Liu S."/>
            <person name="Wang W."/>
            <person name="Yuan L."/>
            <person name="Cao M."/>
            <person name="McDermott J."/>
            <person name="Samudrala R."/>
            <person name="Wang J."/>
            <person name="Wong G.K."/>
            <person name="Yang H."/>
        </authorList>
    </citation>
    <scope>NUCLEOTIDE SEQUENCE [LARGE SCALE GENOMIC DNA]</scope>
    <source>
        <strain evidence="3">cv. 93-11</strain>
    </source>
</reference>
<evidence type="ECO:0000313" key="3">
    <source>
        <dbReference type="Proteomes" id="UP000007015"/>
    </source>
</evidence>
<feature type="compositionally biased region" description="Low complexity" evidence="1">
    <location>
        <begin position="136"/>
        <end position="146"/>
    </location>
</feature>
<accession>B8B6H4</accession>
<evidence type="ECO:0000313" key="2">
    <source>
        <dbReference type="EMBL" id="EEC82121.1"/>
    </source>
</evidence>
<feature type="compositionally biased region" description="Low complexity" evidence="1">
    <location>
        <begin position="161"/>
        <end position="172"/>
    </location>
</feature>
<protein>
    <submittedName>
        <fullName evidence="2">Uncharacterized protein</fullName>
    </submittedName>
</protein>
<evidence type="ECO:0000256" key="1">
    <source>
        <dbReference type="SAM" id="MobiDB-lite"/>
    </source>
</evidence>
<gene>
    <name evidence="2" type="ORF">OsI_26147</name>
</gene>
<organism evidence="2 3">
    <name type="scientific">Oryza sativa subsp. indica</name>
    <name type="common">Rice</name>
    <dbReference type="NCBI Taxonomy" id="39946"/>
    <lineage>
        <taxon>Eukaryota</taxon>
        <taxon>Viridiplantae</taxon>
        <taxon>Streptophyta</taxon>
        <taxon>Embryophyta</taxon>
        <taxon>Tracheophyta</taxon>
        <taxon>Spermatophyta</taxon>
        <taxon>Magnoliopsida</taxon>
        <taxon>Liliopsida</taxon>
        <taxon>Poales</taxon>
        <taxon>Poaceae</taxon>
        <taxon>BOP clade</taxon>
        <taxon>Oryzoideae</taxon>
        <taxon>Oryzeae</taxon>
        <taxon>Oryzinae</taxon>
        <taxon>Oryza</taxon>
        <taxon>Oryza sativa</taxon>
    </lineage>
</organism>
<keyword evidence="3" id="KW-1185">Reference proteome</keyword>
<dbReference type="OMA" id="TTTAWIW"/>
<feature type="region of interest" description="Disordered" evidence="1">
    <location>
        <begin position="120"/>
        <end position="181"/>
    </location>
</feature>
<dbReference type="HOGENOM" id="CLU_1527549_0_0_1"/>
<feature type="compositionally biased region" description="Pro residues" evidence="1">
    <location>
        <begin position="78"/>
        <end position="91"/>
    </location>
</feature>